<keyword evidence="4" id="KW-1185">Reference proteome</keyword>
<feature type="region of interest" description="Disordered" evidence="1">
    <location>
        <begin position="1"/>
        <end position="20"/>
    </location>
</feature>
<sequence>MNNNKKLKITSKPPKGDDGHRVFSIRITDELYCQLESLAANTNRSRNEIIGILLDYAVNNCEIETKP</sequence>
<gene>
    <name evidence="3" type="ORF">WMO26_11260</name>
</gene>
<dbReference type="RefSeq" id="WP_349220508.1">
    <property type="nucleotide sequence ID" value="NZ_JBBMFD010000024.1"/>
</dbReference>
<evidence type="ECO:0000313" key="3">
    <source>
        <dbReference type="EMBL" id="MEQ2441405.1"/>
    </source>
</evidence>
<protein>
    <submittedName>
        <fullName evidence="3">Ribbon-helix-helix protein, CopG family</fullName>
    </submittedName>
</protein>
<comment type="caution">
    <text evidence="3">The sequence shown here is derived from an EMBL/GenBank/DDBJ whole genome shotgun (WGS) entry which is preliminary data.</text>
</comment>
<evidence type="ECO:0000313" key="4">
    <source>
        <dbReference type="Proteomes" id="UP001489509"/>
    </source>
</evidence>
<organism evidence="3 4">
    <name type="scientific">Solibaculum intestinale</name>
    <dbReference type="NCBI Taxonomy" id="3133165"/>
    <lineage>
        <taxon>Bacteria</taxon>
        <taxon>Bacillati</taxon>
        <taxon>Bacillota</taxon>
        <taxon>Clostridia</taxon>
        <taxon>Eubacteriales</taxon>
        <taxon>Oscillospiraceae</taxon>
        <taxon>Solibaculum</taxon>
    </lineage>
</organism>
<proteinExistence type="predicted"/>
<reference evidence="3 4" key="1">
    <citation type="submission" date="2024-03" db="EMBL/GenBank/DDBJ databases">
        <title>Human intestinal bacterial collection.</title>
        <authorList>
            <person name="Pauvert C."/>
            <person name="Hitch T.C.A."/>
            <person name="Clavel T."/>
        </authorList>
    </citation>
    <scope>NUCLEOTIDE SEQUENCE [LARGE SCALE GENOMIC DNA]</scope>
    <source>
        <strain evidence="3 4">CLA-JM-H44</strain>
    </source>
</reference>
<dbReference type="InterPro" id="IPR010985">
    <property type="entry name" value="Ribbon_hlx_hlx"/>
</dbReference>
<dbReference type="Pfam" id="PF01402">
    <property type="entry name" value="RHH_1"/>
    <property type="match status" value="1"/>
</dbReference>
<evidence type="ECO:0000259" key="2">
    <source>
        <dbReference type="Pfam" id="PF01402"/>
    </source>
</evidence>
<dbReference type="EMBL" id="JBBMFD010000024">
    <property type="protein sequence ID" value="MEQ2441405.1"/>
    <property type="molecule type" value="Genomic_DNA"/>
</dbReference>
<evidence type="ECO:0000256" key="1">
    <source>
        <dbReference type="SAM" id="MobiDB-lite"/>
    </source>
</evidence>
<accession>A0ABV1E3W5</accession>
<dbReference type="SUPFAM" id="SSF47598">
    <property type="entry name" value="Ribbon-helix-helix"/>
    <property type="match status" value="1"/>
</dbReference>
<dbReference type="InterPro" id="IPR002145">
    <property type="entry name" value="CopG"/>
</dbReference>
<dbReference type="Proteomes" id="UP001489509">
    <property type="component" value="Unassembled WGS sequence"/>
</dbReference>
<feature type="domain" description="Ribbon-helix-helix protein CopG" evidence="2">
    <location>
        <begin position="22"/>
        <end position="50"/>
    </location>
</feature>
<name>A0ABV1E3W5_9FIRM</name>